<dbReference type="KEGG" id="bna:106400321"/>
<sequence length="70" mass="8211">MMGKGTFSMFKTRKERTRLNFLGLGGLKWKRLNLKMSVFETLKYRIMSIIEAMVLVSKLGFFFLCCGCRF</sequence>
<dbReference type="STRING" id="3708.A0A078H9D0"/>
<dbReference type="OrthoDB" id="675983at2759"/>
<keyword evidence="1" id="KW-0472">Membrane</keyword>
<proteinExistence type="predicted"/>
<keyword evidence="1" id="KW-1133">Transmembrane helix</keyword>
<feature type="transmembrane region" description="Helical" evidence="1">
    <location>
        <begin position="44"/>
        <end position="64"/>
    </location>
</feature>
<organism evidence="3 4">
    <name type="scientific">Brassica napus</name>
    <name type="common">Rape</name>
    <dbReference type="NCBI Taxonomy" id="3708"/>
    <lineage>
        <taxon>Eukaryota</taxon>
        <taxon>Viridiplantae</taxon>
        <taxon>Streptophyta</taxon>
        <taxon>Embryophyta</taxon>
        <taxon>Tracheophyta</taxon>
        <taxon>Spermatophyta</taxon>
        <taxon>Magnoliopsida</taxon>
        <taxon>eudicotyledons</taxon>
        <taxon>Gunneridae</taxon>
        <taxon>Pentapetalae</taxon>
        <taxon>rosids</taxon>
        <taxon>malvids</taxon>
        <taxon>Brassicales</taxon>
        <taxon>Brassicaceae</taxon>
        <taxon>Brassiceae</taxon>
        <taxon>Brassica</taxon>
    </lineage>
</organism>
<evidence type="ECO:0000313" key="3">
    <source>
        <dbReference type="EMBL" id="CDY33468.1"/>
    </source>
</evidence>
<evidence type="ECO:0000313" key="2">
    <source>
        <dbReference type="EMBL" id="CAF2091204.1"/>
    </source>
</evidence>
<dbReference type="PANTHER" id="PTHR33726:SF21">
    <property type="entry name" value="(RAPE) HYPOTHETICAL PROTEIN"/>
    <property type="match status" value="1"/>
</dbReference>
<protein>
    <submittedName>
        <fullName evidence="2">(rape) hypothetical protein</fullName>
    </submittedName>
    <submittedName>
        <fullName evidence="3">BnaA06g36050D protein</fullName>
    </submittedName>
</protein>
<evidence type="ECO:0000313" key="4">
    <source>
        <dbReference type="Proteomes" id="UP000028999"/>
    </source>
</evidence>
<reference evidence="3 4" key="1">
    <citation type="journal article" date="2014" name="Science">
        <title>Plant genetics. Early allopolyploid evolution in the post-Neolithic Brassica napus oilseed genome.</title>
        <authorList>
            <person name="Chalhoub B."/>
            <person name="Denoeud F."/>
            <person name="Liu S."/>
            <person name="Parkin I.A."/>
            <person name="Tang H."/>
            <person name="Wang X."/>
            <person name="Chiquet J."/>
            <person name="Belcram H."/>
            <person name="Tong C."/>
            <person name="Samans B."/>
            <person name="Correa M."/>
            <person name="Da Silva C."/>
            <person name="Just J."/>
            <person name="Falentin C."/>
            <person name="Koh C.S."/>
            <person name="Le Clainche I."/>
            <person name="Bernard M."/>
            <person name="Bento P."/>
            <person name="Noel B."/>
            <person name="Labadie K."/>
            <person name="Alberti A."/>
            <person name="Charles M."/>
            <person name="Arnaud D."/>
            <person name="Guo H."/>
            <person name="Daviaud C."/>
            <person name="Alamery S."/>
            <person name="Jabbari K."/>
            <person name="Zhao M."/>
            <person name="Edger P.P."/>
            <person name="Chelaifa H."/>
            <person name="Tack D."/>
            <person name="Lassalle G."/>
            <person name="Mestiri I."/>
            <person name="Schnel N."/>
            <person name="Le Paslier M.C."/>
            <person name="Fan G."/>
            <person name="Renault V."/>
            <person name="Bayer P.E."/>
            <person name="Golicz A.A."/>
            <person name="Manoli S."/>
            <person name="Lee T.H."/>
            <person name="Thi V.H."/>
            <person name="Chalabi S."/>
            <person name="Hu Q."/>
            <person name="Fan C."/>
            <person name="Tollenaere R."/>
            <person name="Lu Y."/>
            <person name="Battail C."/>
            <person name="Shen J."/>
            <person name="Sidebottom C.H."/>
            <person name="Wang X."/>
            <person name="Canaguier A."/>
            <person name="Chauveau A."/>
            <person name="Berard A."/>
            <person name="Deniot G."/>
            <person name="Guan M."/>
            <person name="Liu Z."/>
            <person name="Sun F."/>
            <person name="Lim Y.P."/>
            <person name="Lyons E."/>
            <person name="Town C.D."/>
            <person name="Bancroft I."/>
            <person name="Wang X."/>
            <person name="Meng J."/>
            <person name="Ma J."/>
            <person name="Pires J.C."/>
            <person name="King G.J."/>
            <person name="Brunel D."/>
            <person name="Delourme R."/>
            <person name="Renard M."/>
            <person name="Aury J.M."/>
            <person name="Adams K.L."/>
            <person name="Batley J."/>
            <person name="Snowdon R.J."/>
            <person name="Tost J."/>
            <person name="Edwards D."/>
            <person name="Zhou Y."/>
            <person name="Hua W."/>
            <person name="Sharpe A.G."/>
            <person name="Paterson A.H."/>
            <person name="Guan C."/>
            <person name="Wincker P."/>
        </authorList>
    </citation>
    <scope>NUCLEOTIDE SEQUENCE [LARGE SCALE GENOMIC DNA]</scope>
    <source>
        <strain evidence="4">cv. Darmor-bzh</strain>
    </source>
</reference>
<dbReference type="Gramene" id="CDY33468">
    <property type="protein sequence ID" value="CDY33468"/>
    <property type="gene ID" value="GSBRNA2T00054709001"/>
</dbReference>
<dbReference type="PaxDb" id="3708-A0A078H9D0"/>
<dbReference type="EMBL" id="LK032315">
    <property type="protein sequence ID" value="CDY33468.1"/>
    <property type="molecule type" value="Genomic_DNA"/>
</dbReference>
<gene>
    <name evidence="3" type="primary">BnaA06g36050D</name>
    <name evidence="2" type="ORF">DARMORV10_A06P46010.1</name>
    <name evidence="3" type="ORF">GSBRNA2T00054709001</name>
</gene>
<dbReference type="AlphaFoldDB" id="A0A078H9D0"/>
<reference evidence="2" key="3">
    <citation type="submission" date="2021-01" db="EMBL/GenBank/DDBJ databases">
        <authorList>
            <consortium name="Genoscope - CEA"/>
            <person name="William W."/>
        </authorList>
    </citation>
    <scope>NUCLEOTIDE SEQUENCE</scope>
</reference>
<dbReference type="Proteomes" id="UP000028999">
    <property type="component" value="Unassembled WGS sequence"/>
</dbReference>
<keyword evidence="4" id="KW-1185">Reference proteome</keyword>
<reference evidence="3" key="2">
    <citation type="submission" date="2014-06" db="EMBL/GenBank/DDBJ databases">
        <authorList>
            <person name="Genoscope - CEA"/>
        </authorList>
    </citation>
    <scope>NUCLEOTIDE SEQUENCE</scope>
</reference>
<dbReference type="EMBL" id="HG994360">
    <property type="protein sequence ID" value="CAF2091204.1"/>
    <property type="molecule type" value="Genomic_DNA"/>
</dbReference>
<dbReference type="Proteomes" id="UP001295469">
    <property type="component" value="Chromosome A06"/>
</dbReference>
<keyword evidence="1" id="KW-0812">Transmembrane</keyword>
<dbReference type="GeneID" id="106400321"/>
<accession>A0A078H9D0</accession>
<evidence type="ECO:0000256" key="1">
    <source>
        <dbReference type="SAM" id="Phobius"/>
    </source>
</evidence>
<dbReference type="PANTHER" id="PTHR33726">
    <property type="entry name" value="TRANSMEMBRANE PROTEIN"/>
    <property type="match status" value="1"/>
</dbReference>
<name>A0A078H9D0_BRANA</name>
<dbReference type="OMA" id="FDAIIFR"/>